<dbReference type="EC" id="3.1.3.16" evidence="3"/>
<dbReference type="EMBL" id="CP127173">
    <property type="protein sequence ID" value="WIV52878.1"/>
    <property type="molecule type" value="Genomic_DNA"/>
</dbReference>
<dbReference type="InterPro" id="IPR001932">
    <property type="entry name" value="PPM-type_phosphatase-like_dom"/>
</dbReference>
<dbReference type="Gene3D" id="3.60.40.10">
    <property type="entry name" value="PPM-type phosphatase domain"/>
    <property type="match status" value="1"/>
</dbReference>
<dbReference type="RefSeq" id="WP_285449280.1">
    <property type="nucleotide sequence ID" value="NZ_CP127173.1"/>
</dbReference>
<dbReference type="InterPro" id="IPR036457">
    <property type="entry name" value="PPM-type-like_dom_sf"/>
</dbReference>
<dbReference type="SUPFAM" id="SSF81606">
    <property type="entry name" value="PP2C-like"/>
    <property type="match status" value="1"/>
</dbReference>
<dbReference type="SMART" id="SM00332">
    <property type="entry name" value="PP2Cc"/>
    <property type="match status" value="1"/>
</dbReference>
<dbReference type="GO" id="GO:0004722">
    <property type="term" value="F:protein serine/threonine phosphatase activity"/>
    <property type="evidence" value="ECO:0007669"/>
    <property type="project" value="UniProtKB-EC"/>
</dbReference>
<dbReference type="Proteomes" id="UP001227101">
    <property type="component" value="Chromosome"/>
</dbReference>
<evidence type="ECO:0000256" key="1">
    <source>
        <dbReference type="SAM" id="MobiDB-lite"/>
    </source>
</evidence>
<organism evidence="3 4">
    <name type="scientific">Amycolatopsis nalaikhensis</name>
    <dbReference type="NCBI Taxonomy" id="715472"/>
    <lineage>
        <taxon>Bacteria</taxon>
        <taxon>Bacillati</taxon>
        <taxon>Actinomycetota</taxon>
        <taxon>Actinomycetes</taxon>
        <taxon>Pseudonocardiales</taxon>
        <taxon>Pseudonocardiaceae</taxon>
        <taxon>Amycolatopsis</taxon>
    </lineage>
</organism>
<sequence length="246" mass="26624">MITPTPSGHSSIWHRQKGNPTVHSGSFSVSSQRFNTDGLAVSTRDHDGRFGWAVTDGVIDSHISQCIAYVTAHAAAETAAHDSVLKGVQAAREENIAHEAGDACLIVGRFDSSHGGWSIAWVGHCRAYGVIDDQLVQLTNDHALPRATYPSNDLRAEFPAHDLKGLKLMPTASILRHHRPATAHISLQCRLIILTDGIHTTLTYHQIADTVLTTPDPDDCARLLVTRAAQAWQRPDSGTALVINPT</sequence>
<feature type="compositionally biased region" description="Polar residues" evidence="1">
    <location>
        <begin position="1"/>
        <end position="10"/>
    </location>
</feature>
<feature type="region of interest" description="Disordered" evidence="1">
    <location>
        <begin position="1"/>
        <end position="29"/>
    </location>
</feature>
<evidence type="ECO:0000259" key="2">
    <source>
        <dbReference type="PROSITE" id="PS51746"/>
    </source>
</evidence>
<name>A0ABY8XDD3_9PSEU</name>
<feature type="compositionally biased region" description="Polar residues" evidence="1">
    <location>
        <begin position="18"/>
        <end position="29"/>
    </location>
</feature>
<proteinExistence type="predicted"/>
<evidence type="ECO:0000313" key="4">
    <source>
        <dbReference type="Proteomes" id="UP001227101"/>
    </source>
</evidence>
<accession>A0ABY8XDD3</accession>
<dbReference type="PROSITE" id="PS51746">
    <property type="entry name" value="PPM_2"/>
    <property type="match status" value="1"/>
</dbReference>
<gene>
    <name evidence="3" type="ORF">QP939_28455</name>
</gene>
<reference evidence="3 4" key="1">
    <citation type="submission" date="2023-06" db="EMBL/GenBank/DDBJ databases">
        <authorList>
            <person name="Oyuntsetseg B."/>
            <person name="Kim S.B."/>
        </authorList>
    </citation>
    <scope>NUCLEOTIDE SEQUENCE [LARGE SCALE GENOMIC DNA]</scope>
    <source>
        <strain evidence="3 4">2-2</strain>
    </source>
</reference>
<keyword evidence="4" id="KW-1185">Reference proteome</keyword>
<feature type="domain" description="PPM-type phosphatase" evidence="2">
    <location>
        <begin position="23"/>
        <end position="245"/>
    </location>
</feature>
<protein>
    <submittedName>
        <fullName evidence="3">PP2C family serine/threonine-protein phosphatase</fullName>
        <ecNumber evidence="3">3.1.3.16</ecNumber>
    </submittedName>
</protein>
<keyword evidence="3" id="KW-0378">Hydrolase</keyword>
<evidence type="ECO:0000313" key="3">
    <source>
        <dbReference type="EMBL" id="WIV52878.1"/>
    </source>
</evidence>